<evidence type="ECO:0000313" key="3">
    <source>
        <dbReference type="Proteomes" id="UP001235966"/>
    </source>
</evidence>
<sequence>MHAVHRSTWYRLAALLVAYVVIPPVTVASYSVWGDPYSWPELTILLILLPLVTMVLAAWDGARRGYNVLWLALPVLASVVWAFIDRDMAWIVFGAAYGALGTIANALAAALTARSRFEE</sequence>
<gene>
    <name evidence="2" type="ORF">J2S49_001749</name>
</gene>
<dbReference type="Proteomes" id="UP001235966">
    <property type="component" value="Unassembled WGS sequence"/>
</dbReference>
<accession>A0ABT9NDA2</accession>
<feature type="transmembrane region" description="Helical" evidence="1">
    <location>
        <begin position="12"/>
        <end position="33"/>
    </location>
</feature>
<proteinExistence type="predicted"/>
<keyword evidence="1" id="KW-0812">Transmembrane</keyword>
<protein>
    <recommendedName>
        <fullName evidence="4">SPW repeat-containing protein</fullName>
    </recommendedName>
</protein>
<evidence type="ECO:0000256" key="1">
    <source>
        <dbReference type="SAM" id="Phobius"/>
    </source>
</evidence>
<evidence type="ECO:0000313" key="2">
    <source>
        <dbReference type="EMBL" id="MDP9801673.1"/>
    </source>
</evidence>
<keyword evidence="1" id="KW-1133">Transmembrane helix</keyword>
<name>A0ABT9NDA2_9ACTO</name>
<organism evidence="2 3">
    <name type="scientific">Arcanobacterium wilhelmae</name>
    <dbReference type="NCBI Taxonomy" id="1803177"/>
    <lineage>
        <taxon>Bacteria</taxon>
        <taxon>Bacillati</taxon>
        <taxon>Actinomycetota</taxon>
        <taxon>Actinomycetes</taxon>
        <taxon>Actinomycetales</taxon>
        <taxon>Actinomycetaceae</taxon>
        <taxon>Arcanobacterium</taxon>
    </lineage>
</organism>
<keyword evidence="3" id="KW-1185">Reference proteome</keyword>
<comment type="caution">
    <text evidence="2">The sequence shown here is derived from an EMBL/GenBank/DDBJ whole genome shotgun (WGS) entry which is preliminary data.</text>
</comment>
<evidence type="ECO:0008006" key="4">
    <source>
        <dbReference type="Google" id="ProtNLM"/>
    </source>
</evidence>
<dbReference type="EMBL" id="JAUSQW010000001">
    <property type="protein sequence ID" value="MDP9801673.1"/>
    <property type="molecule type" value="Genomic_DNA"/>
</dbReference>
<dbReference type="RefSeq" id="WP_278059919.1">
    <property type="nucleotide sequence ID" value="NZ_CP121247.1"/>
</dbReference>
<feature type="transmembrane region" description="Helical" evidence="1">
    <location>
        <begin position="39"/>
        <end position="59"/>
    </location>
</feature>
<feature type="transmembrane region" description="Helical" evidence="1">
    <location>
        <begin position="66"/>
        <end position="84"/>
    </location>
</feature>
<feature type="transmembrane region" description="Helical" evidence="1">
    <location>
        <begin position="90"/>
        <end position="113"/>
    </location>
</feature>
<keyword evidence="1" id="KW-0472">Membrane</keyword>
<reference evidence="2 3" key="1">
    <citation type="submission" date="2023-07" db="EMBL/GenBank/DDBJ databases">
        <title>Sequencing the genomes of 1000 actinobacteria strains.</title>
        <authorList>
            <person name="Klenk H.-P."/>
        </authorList>
    </citation>
    <scope>NUCLEOTIDE SEQUENCE [LARGE SCALE GENOMIC DNA]</scope>
    <source>
        <strain evidence="2 3">DSM 102162</strain>
    </source>
</reference>